<evidence type="ECO:0008006" key="4">
    <source>
        <dbReference type="Google" id="ProtNLM"/>
    </source>
</evidence>
<evidence type="ECO:0000313" key="2">
    <source>
        <dbReference type="EMBL" id="CAH0386244.1"/>
    </source>
</evidence>
<dbReference type="InterPro" id="IPR035810">
    <property type="entry name" value="PEBP_euk"/>
</dbReference>
<keyword evidence="1" id="KW-0472">Membrane</keyword>
<dbReference type="Proteomes" id="UP001152759">
    <property type="component" value="Chromosome 3"/>
</dbReference>
<feature type="transmembrane region" description="Helical" evidence="1">
    <location>
        <begin position="12"/>
        <end position="31"/>
    </location>
</feature>
<keyword evidence="1" id="KW-1133">Transmembrane helix</keyword>
<protein>
    <recommendedName>
        <fullName evidence="4">Phosphatidylethanolamine-binding protein</fullName>
    </recommendedName>
</protein>
<name>A0A9P0F033_BEMTA</name>
<dbReference type="EMBL" id="OU963864">
    <property type="protein sequence ID" value="CAH0386244.1"/>
    <property type="molecule type" value="Genomic_DNA"/>
</dbReference>
<accession>A0A9P0F033</accession>
<evidence type="ECO:0000256" key="1">
    <source>
        <dbReference type="SAM" id="Phobius"/>
    </source>
</evidence>
<dbReference type="PANTHER" id="PTHR11362:SF82">
    <property type="entry name" value="PHOSPHATIDYLETHANOLAMINE-BINDING PROTEIN 4"/>
    <property type="match status" value="1"/>
</dbReference>
<reference evidence="2" key="1">
    <citation type="submission" date="2021-12" db="EMBL/GenBank/DDBJ databases">
        <authorList>
            <person name="King R."/>
        </authorList>
    </citation>
    <scope>NUCLEOTIDE SEQUENCE</scope>
</reference>
<evidence type="ECO:0000313" key="3">
    <source>
        <dbReference type="Proteomes" id="UP001152759"/>
    </source>
</evidence>
<dbReference type="InterPro" id="IPR036610">
    <property type="entry name" value="PEBP-like_sf"/>
</dbReference>
<dbReference type="SUPFAM" id="SSF49777">
    <property type="entry name" value="PEBP-like"/>
    <property type="match status" value="1"/>
</dbReference>
<keyword evidence="1" id="KW-0812">Transmembrane</keyword>
<proteinExistence type="predicted"/>
<sequence length="164" mass="18761">MIRIRFKFTGNCLRCYFSFVISIIVCLFKMVTSATNNIDHTLRYHGIIPDIIDVAPKFVINISYKRNDRLRMGFKVDPGGMQHVPWVEWPVEAGTFYTLLMIDPDVPVRKNPSAAQRQHWIVGNIPRNDPHHGETITDYIGPISPKNSGLHIGLHFLSILKIHA</sequence>
<keyword evidence="3" id="KW-1185">Reference proteome</keyword>
<dbReference type="Gene3D" id="3.90.280.10">
    <property type="entry name" value="PEBP-like"/>
    <property type="match status" value="1"/>
</dbReference>
<dbReference type="AlphaFoldDB" id="A0A9P0F033"/>
<dbReference type="Pfam" id="PF01161">
    <property type="entry name" value="PBP"/>
    <property type="match status" value="1"/>
</dbReference>
<dbReference type="CDD" id="cd00866">
    <property type="entry name" value="PEBP_euk"/>
    <property type="match status" value="1"/>
</dbReference>
<organism evidence="2 3">
    <name type="scientific">Bemisia tabaci</name>
    <name type="common">Sweetpotato whitefly</name>
    <name type="synonym">Aleurodes tabaci</name>
    <dbReference type="NCBI Taxonomy" id="7038"/>
    <lineage>
        <taxon>Eukaryota</taxon>
        <taxon>Metazoa</taxon>
        <taxon>Ecdysozoa</taxon>
        <taxon>Arthropoda</taxon>
        <taxon>Hexapoda</taxon>
        <taxon>Insecta</taxon>
        <taxon>Pterygota</taxon>
        <taxon>Neoptera</taxon>
        <taxon>Paraneoptera</taxon>
        <taxon>Hemiptera</taxon>
        <taxon>Sternorrhyncha</taxon>
        <taxon>Aleyrodoidea</taxon>
        <taxon>Aleyrodidae</taxon>
        <taxon>Aleyrodinae</taxon>
        <taxon>Bemisia</taxon>
    </lineage>
</organism>
<dbReference type="PANTHER" id="PTHR11362">
    <property type="entry name" value="PHOSPHATIDYLETHANOLAMINE-BINDING PROTEIN"/>
    <property type="match status" value="1"/>
</dbReference>
<gene>
    <name evidence="2" type="ORF">BEMITA_LOCUS5391</name>
</gene>
<dbReference type="InterPro" id="IPR008914">
    <property type="entry name" value="PEBP"/>
</dbReference>